<reference evidence="1 2" key="1">
    <citation type="submission" date="2024-08" db="EMBL/GenBank/DDBJ databases">
        <authorList>
            <person name="Cucini C."/>
            <person name="Frati F."/>
        </authorList>
    </citation>
    <scope>NUCLEOTIDE SEQUENCE [LARGE SCALE GENOMIC DNA]</scope>
</reference>
<name>A0ABP1QB10_9HEXA</name>
<dbReference type="EMBL" id="CAXLJM020000027">
    <property type="protein sequence ID" value="CAL8094924.1"/>
    <property type="molecule type" value="Genomic_DNA"/>
</dbReference>
<proteinExistence type="predicted"/>
<protein>
    <submittedName>
        <fullName evidence="1">Uncharacterized protein</fullName>
    </submittedName>
</protein>
<sequence length="337" mass="38571">MCHIHAPGIFDSPRRAPNPLLYCSYLCPSRFLHLHYQTVLRRHGKQTQVYENFETQFQRLKSSKHFTAYQTSLKTLTADHQAETQFINDVITKNKIEAPELIENLLIIYVIFLFWATGQLDEKENDLLTVVLEERMKRLWNCPSYIAQTAPKLLLASLNRLYGHEEHFSFLQFEANDVLASVGDAPKESIQRAASVICETEGVSAYYIPASVMQEAMETFTDHFNFLEESYFRACGMRRAANYPTTLSSYHNMPTEKLEMLLERSCVPIGPDFDTIKIPPHVQEVVVIEGMVKIAETFEIYIAPAVMSRMCTKNAYQSKNHESSVGIPSRGSSARRI</sequence>
<comment type="caution">
    <text evidence="1">The sequence shown here is derived from an EMBL/GenBank/DDBJ whole genome shotgun (WGS) entry which is preliminary data.</text>
</comment>
<dbReference type="Proteomes" id="UP001642540">
    <property type="component" value="Unassembled WGS sequence"/>
</dbReference>
<gene>
    <name evidence="1" type="ORF">ODALV1_LOCUS8929</name>
</gene>
<organism evidence="1 2">
    <name type="scientific">Orchesella dallaii</name>
    <dbReference type="NCBI Taxonomy" id="48710"/>
    <lineage>
        <taxon>Eukaryota</taxon>
        <taxon>Metazoa</taxon>
        <taxon>Ecdysozoa</taxon>
        <taxon>Arthropoda</taxon>
        <taxon>Hexapoda</taxon>
        <taxon>Collembola</taxon>
        <taxon>Entomobryomorpha</taxon>
        <taxon>Entomobryoidea</taxon>
        <taxon>Orchesellidae</taxon>
        <taxon>Orchesellinae</taxon>
        <taxon>Orchesella</taxon>
    </lineage>
</organism>
<keyword evidence="2" id="KW-1185">Reference proteome</keyword>
<accession>A0ABP1QB10</accession>
<evidence type="ECO:0000313" key="2">
    <source>
        <dbReference type="Proteomes" id="UP001642540"/>
    </source>
</evidence>
<evidence type="ECO:0000313" key="1">
    <source>
        <dbReference type="EMBL" id="CAL8094924.1"/>
    </source>
</evidence>